<feature type="compositionally biased region" description="Basic and acidic residues" evidence="3">
    <location>
        <begin position="21"/>
        <end position="31"/>
    </location>
</feature>
<dbReference type="Proteomes" id="UP001197247">
    <property type="component" value="Unassembled WGS sequence"/>
</dbReference>
<proteinExistence type="predicted"/>
<dbReference type="InterPro" id="IPR009057">
    <property type="entry name" value="Homeodomain-like_sf"/>
</dbReference>
<comment type="caution">
    <text evidence="5">The sequence shown here is derived from an EMBL/GenBank/DDBJ whole genome shotgun (WGS) entry which is preliminary data.</text>
</comment>
<protein>
    <recommendedName>
        <fullName evidence="4">HTH tetR-type domain-containing protein</fullName>
    </recommendedName>
</protein>
<dbReference type="Gene3D" id="1.10.357.10">
    <property type="entry name" value="Tetracycline Repressor, domain 2"/>
    <property type="match status" value="1"/>
</dbReference>
<evidence type="ECO:0000313" key="6">
    <source>
        <dbReference type="Proteomes" id="UP001197247"/>
    </source>
</evidence>
<feature type="DNA-binding region" description="H-T-H motif" evidence="2">
    <location>
        <begin position="57"/>
        <end position="76"/>
    </location>
</feature>
<keyword evidence="6" id="KW-1185">Reference proteome</keyword>
<feature type="region of interest" description="Disordered" evidence="3">
    <location>
        <begin position="1"/>
        <end position="31"/>
    </location>
</feature>
<organism evidence="5 6">
    <name type="scientific">Kineosporia corallincola</name>
    <dbReference type="NCBI Taxonomy" id="2835133"/>
    <lineage>
        <taxon>Bacteria</taxon>
        <taxon>Bacillati</taxon>
        <taxon>Actinomycetota</taxon>
        <taxon>Actinomycetes</taxon>
        <taxon>Kineosporiales</taxon>
        <taxon>Kineosporiaceae</taxon>
        <taxon>Kineosporia</taxon>
    </lineage>
</organism>
<accession>A0ABS5TQ94</accession>
<gene>
    <name evidence="5" type="ORF">KIH74_30345</name>
</gene>
<name>A0ABS5TQ94_9ACTN</name>
<keyword evidence="1 2" id="KW-0238">DNA-binding</keyword>
<evidence type="ECO:0000256" key="2">
    <source>
        <dbReference type="PROSITE-ProRule" id="PRU00335"/>
    </source>
</evidence>
<dbReference type="PROSITE" id="PS50977">
    <property type="entry name" value="HTH_TETR_2"/>
    <property type="match status" value="1"/>
</dbReference>
<reference evidence="5 6" key="1">
    <citation type="submission" date="2021-05" db="EMBL/GenBank/DDBJ databases">
        <title>Kineosporia and Streptomyces sp. nov. two new marine actinobacteria isolated from Coral.</title>
        <authorList>
            <person name="Buangrab K."/>
            <person name="Sutthacheep M."/>
            <person name="Yeemin T."/>
            <person name="Harunari E."/>
            <person name="Igarashi Y."/>
            <person name="Kanchanasin P."/>
            <person name="Tanasupawat S."/>
            <person name="Phongsopitanun W."/>
        </authorList>
    </citation>
    <scope>NUCLEOTIDE SEQUENCE [LARGE SCALE GENOMIC DNA]</scope>
    <source>
        <strain evidence="5 6">J2-2</strain>
    </source>
</reference>
<dbReference type="RefSeq" id="WP_214159823.1">
    <property type="nucleotide sequence ID" value="NZ_JAHBAY010000016.1"/>
</dbReference>
<sequence>MRSEAVEVSDPTGEPARGRRASRDAAERAEPRALRTRASVLEAISEAIGNGELATLTVSELCRRARIHRVTFYKHWTELGDAVAEALAEVVDALATISPDAIARASGVHELALLYREALLAELGELRERREVYRELLAASGGQSLREALHRVLEERARLAMDAIARAGGEVPTAGRDLAAAYVGGGAAAALVAFVRGDEENIEDAAAAIMAQWPSWWPRPDE</sequence>
<evidence type="ECO:0000256" key="1">
    <source>
        <dbReference type="ARBA" id="ARBA00023125"/>
    </source>
</evidence>
<evidence type="ECO:0000313" key="5">
    <source>
        <dbReference type="EMBL" id="MBT0773284.1"/>
    </source>
</evidence>
<dbReference type="EMBL" id="JAHBAY010000016">
    <property type="protein sequence ID" value="MBT0773284.1"/>
    <property type="molecule type" value="Genomic_DNA"/>
</dbReference>
<evidence type="ECO:0000256" key="3">
    <source>
        <dbReference type="SAM" id="MobiDB-lite"/>
    </source>
</evidence>
<feature type="domain" description="HTH tetR-type" evidence="4">
    <location>
        <begin position="34"/>
        <end position="94"/>
    </location>
</feature>
<evidence type="ECO:0000259" key="4">
    <source>
        <dbReference type="PROSITE" id="PS50977"/>
    </source>
</evidence>
<dbReference type="SUPFAM" id="SSF46689">
    <property type="entry name" value="Homeodomain-like"/>
    <property type="match status" value="1"/>
</dbReference>
<dbReference type="InterPro" id="IPR001647">
    <property type="entry name" value="HTH_TetR"/>
</dbReference>